<feature type="compositionally biased region" description="Acidic residues" evidence="11">
    <location>
        <begin position="1551"/>
        <end position="1564"/>
    </location>
</feature>
<dbReference type="FunCoup" id="A0A7M7HMN5">
    <property type="interactions" value="868"/>
</dbReference>
<dbReference type="PROSITE" id="PS00028">
    <property type="entry name" value="ZINC_FINGER_C2H2_1"/>
    <property type="match status" value="28"/>
</dbReference>
<feature type="compositionally biased region" description="Low complexity" evidence="11">
    <location>
        <begin position="384"/>
        <end position="394"/>
    </location>
</feature>
<feature type="compositionally biased region" description="Basic and acidic residues" evidence="11">
    <location>
        <begin position="26"/>
        <end position="38"/>
    </location>
</feature>
<dbReference type="GO" id="GO:0006355">
    <property type="term" value="P:regulation of DNA-templated transcription"/>
    <property type="evidence" value="ECO:0000318"/>
    <property type="project" value="GO_Central"/>
</dbReference>
<dbReference type="PANTHER" id="PTHR24376:SF235">
    <property type="entry name" value="C2H2-TYPE DOMAIN-CONTAINING PROTEIN"/>
    <property type="match status" value="1"/>
</dbReference>
<comment type="subcellular location">
    <subcellularLocation>
        <location evidence="1">Nucleus</location>
    </subcellularLocation>
</comment>
<organism evidence="13 14">
    <name type="scientific">Strongylocentrotus purpuratus</name>
    <name type="common">Purple sea urchin</name>
    <dbReference type="NCBI Taxonomy" id="7668"/>
    <lineage>
        <taxon>Eukaryota</taxon>
        <taxon>Metazoa</taxon>
        <taxon>Echinodermata</taxon>
        <taxon>Eleutherozoa</taxon>
        <taxon>Echinozoa</taxon>
        <taxon>Echinoidea</taxon>
        <taxon>Euechinoidea</taxon>
        <taxon>Echinacea</taxon>
        <taxon>Camarodonta</taxon>
        <taxon>Echinidea</taxon>
        <taxon>Strongylocentrotidae</taxon>
        <taxon>Strongylocentrotus</taxon>
    </lineage>
</organism>
<dbReference type="Pfam" id="PF13912">
    <property type="entry name" value="zf-C2H2_6"/>
    <property type="match status" value="4"/>
</dbReference>
<dbReference type="OMA" id="CHLATHN"/>
<feature type="domain" description="C2H2-type" evidence="12">
    <location>
        <begin position="1335"/>
        <end position="1362"/>
    </location>
</feature>
<evidence type="ECO:0000256" key="7">
    <source>
        <dbReference type="ARBA" id="ARBA00023125"/>
    </source>
</evidence>
<evidence type="ECO:0000256" key="3">
    <source>
        <dbReference type="ARBA" id="ARBA00022737"/>
    </source>
</evidence>
<feature type="region of interest" description="Disordered" evidence="11">
    <location>
        <begin position="1551"/>
        <end position="1593"/>
    </location>
</feature>
<dbReference type="GeneID" id="105445128"/>
<keyword evidence="6" id="KW-0805">Transcription regulation</keyword>
<dbReference type="FunFam" id="3.30.160.60:FF:000646">
    <property type="entry name" value="Myeloid zinc finger 1"/>
    <property type="match status" value="1"/>
</dbReference>
<feature type="domain" description="C2H2-type" evidence="12">
    <location>
        <begin position="228"/>
        <end position="255"/>
    </location>
</feature>
<reference evidence="14" key="1">
    <citation type="submission" date="2015-02" db="EMBL/GenBank/DDBJ databases">
        <title>Genome sequencing for Strongylocentrotus purpuratus.</title>
        <authorList>
            <person name="Murali S."/>
            <person name="Liu Y."/>
            <person name="Vee V."/>
            <person name="English A."/>
            <person name="Wang M."/>
            <person name="Skinner E."/>
            <person name="Han Y."/>
            <person name="Muzny D.M."/>
            <person name="Worley K.C."/>
            <person name="Gibbs R.A."/>
        </authorList>
    </citation>
    <scope>NUCLEOTIDE SEQUENCE</scope>
</reference>
<feature type="domain" description="C2H2-type" evidence="12">
    <location>
        <begin position="435"/>
        <end position="463"/>
    </location>
</feature>
<feature type="region of interest" description="Disordered" evidence="11">
    <location>
        <begin position="102"/>
        <end position="141"/>
    </location>
</feature>
<feature type="domain" description="C2H2-type" evidence="12">
    <location>
        <begin position="731"/>
        <end position="755"/>
    </location>
</feature>
<feature type="domain" description="C2H2-type" evidence="12">
    <location>
        <begin position="819"/>
        <end position="846"/>
    </location>
</feature>
<feature type="domain" description="C2H2-type" evidence="12">
    <location>
        <begin position="325"/>
        <end position="352"/>
    </location>
</feature>
<feature type="compositionally biased region" description="Basic and acidic residues" evidence="11">
    <location>
        <begin position="888"/>
        <end position="900"/>
    </location>
</feature>
<dbReference type="InParanoid" id="A0A7M7HMN5"/>
<feature type="compositionally biased region" description="Polar residues" evidence="11">
    <location>
        <begin position="76"/>
        <end position="86"/>
    </location>
</feature>
<feature type="domain" description="C2H2-type" evidence="12">
    <location>
        <begin position="1216"/>
        <end position="1238"/>
    </location>
</feature>
<dbReference type="PROSITE" id="PS50157">
    <property type="entry name" value="ZINC_FINGER_C2H2_2"/>
    <property type="match status" value="23"/>
</dbReference>
<feature type="region of interest" description="Disordered" evidence="11">
    <location>
        <begin position="871"/>
        <end position="916"/>
    </location>
</feature>
<feature type="compositionally biased region" description="Basic residues" evidence="11">
    <location>
        <begin position="16"/>
        <end position="25"/>
    </location>
</feature>
<evidence type="ECO:0000256" key="4">
    <source>
        <dbReference type="ARBA" id="ARBA00022771"/>
    </source>
</evidence>
<dbReference type="KEGG" id="spu:105445128"/>
<evidence type="ECO:0000256" key="5">
    <source>
        <dbReference type="ARBA" id="ARBA00022833"/>
    </source>
</evidence>
<keyword evidence="3" id="KW-0677">Repeat</keyword>
<feature type="domain" description="C2H2-type" evidence="12">
    <location>
        <begin position="789"/>
        <end position="812"/>
    </location>
</feature>
<dbReference type="GO" id="GO:0008270">
    <property type="term" value="F:zinc ion binding"/>
    <property type="evidence" value="ECO:0007669"/>
    <property type="project" value="UniProtKB-KW"/>
</dbReference>
<proteinExistence type="predicted"/>
<dbReference type="Gene3D" id="3.30.160.60">
    <property type="entry name" value="Classic Zinc Finger"/>
    <property type="match status" value="18"/>
</dbReference>
<reference evidence="13" key="2">
    <citation type="submission" date="2021-01" db="UniProtKB">
        <authorList>
            <consortium name="EnsemblMetazoa"/>
        </authorList>
    </citation>
    <scope>IDENTIFICATION</scope>
</reference>
<feature type="domain" description="C2H2-type" evidence="12">
    <location>
        <begin position="1172"/>
        <end position="1199"/>
    </location>
</feature>
<evidence type="ECO:0000256" key="2">
    <source>
        <dbReference type="ARBA" id="ARBA00022723"/>
    </source>
</evidence>
<feature type="domain" description="C2H2-type" evidence="12">
    <location>
        <begin position="978"/>
        <end position="1005"/>
    </location>
</feature>
<keyword evidence="4 10" id="KW-0863">Zinc-finger</keyword>
<evidence type="ECO:0000256" key="11">
    <source>
        <dbReference type="SAM" id="MobiDB-lite"/>
    </source>
</evidence>
<feature type="domain" description="C2H2-type" evidence="12">
    <location>
        <begin position="928"/>
        <end position="956"/>
    </location>
</feature>
<feature type="domain" description="C2H2-type" evidence="12">
    <location>
        <begin position="474"/>
        <end position="498"/>
    </location>
</feature>
<evidence type="ECO:0000313" key="13">
    <source>
        <dbReference type="EnsemblMetazoa" id="XP_011678573"/>
    </source>
</evidence>
<dbReference type="FunFam" id="3.30.160.60:FF:000110">
    <property type="entry name" value="Zinc finger protein-like"/>
    <property type="match status" value="1"/>
</dbReference>
<feature type="compositionally biased region" description="Acidic residues" evidence="11">
    <location>
        <begin position="117"/>
        <end position="141"/>
    </location>
</feature>
<feature type="domain" description="C2H2-type" evidence="12">
    <location>
        <begin position="1454"/>
        <end position="1481"/>
    </location>
</feature>
<evidence type="ECO:0000259" key="12">
    <source>
        <dbReference type="PROSITE" id="PS50157"/>
    </source>
</evidence>
<dbReference type="Proteomes" id="UP000007110">
    <property type="component" value="Unassembled WGS sequence"/>
</dbReference>
<sequence length="1593" mass="179137">MRKKRVIKLAPTSMSSRRKQSKPRALKREVSEDEKQPSLEDATGCDQENGGDVAIEKTASQDEGTPGELPDDPANESPTGNDTIAGNTLSLWLLGDAVDVTMEMDGGSDGADKAGDTAEEEDEDDDDGEDGEDENDDEEEEIYKCDVCSETFNSITDFMDHRNKDCKPDDSLIAGDVEGDAQYRLEHKGLVSAVDNSLPYPCQYCDKSFSRLRFLKIHEQSHRDKLRFECTYCARLFKHKRSLDRHVKLHTGFKKYHCPYCEAAYARSDHLKTHIQTHIKGSVKKQGPASLQLCSTCNRGFLTSRALVLHQNTCSKSSPEEDLAFKCDQCSVYFLSEEQLDEHMAHHASSSGMVVEYPDGDMKSKRPSVLDVQESSNHSIKIEPSSSSQPNSQSGTPDTSLNCPHCSWTDFPSAESLSIHIQQIHIKSPSTPQSYVCHYCGKEYPSLFNLTEHISALHENEAKNMQSGDEACNFICGYCTMKFSTMTELHEHVKGVHSMTGLISYREDGKLVCPYCNAAFPSEVALMDHFRNVHNSFDNAKDRSKLQCPHCTKAYPNERYLQEHMKRSHCKPLDKMKYPCPYCIKQNLFDSIEQLQLHIEVFHKSSHTPVYLNSESTCSSSSGSILKDQLSGKSNLDKLSPPPISIPSFKVTKDVKEMRVVKKEPATSPLPAPVSISVSPPEDPERQSQSSEGSTAEETKASCPTCHNEFANKEQLIVHVLTHFKTVSKEYVCKDCGKSFKKPDELQKHLFEIHAHHLFKCSLCKEVFDSKVSIQVHFAVKHSNEFKIFSCTKCGVVYNAEAELLNHVKAEHLKMVHPFKCIFCSQSFASDVEFQCHLTTHSNQLRCPFCNAPYRSQEALDIHLQAAHDHVGGSSTLAKPDGPAETPEEAHGRTSVDSAKKSSIKSEGSAKSPKTKEDIVTDEVAGCFTCQICDVMFPLKSLLEKHREQEHNIKARSATIKMEMTQSINIADHIKGKFSCQICPEKFKYKFEMMKHLNDHSMQEKQTLAQIARSKSPAMSPRSASPQQPCVCQVCHQSLRSEAEFLDHTQRHNVDLSLGSERIRCLVCLQELTSLVELQLHARHHTQIVSSLSGQELYPCYLCGKAFASRADVVPKLDSDGRPCFSCMRCVKTTLEAQFHGVTKLGQSMNQLGGQFSKSNGEMTPDSIVAVHRCTVCRVKFESQEELVIHMQVHSQSTSNREANTSAVGSSTGKTYQCIKCQKTFATEAEIQLHVTSHVLAEGVLHECKLCRQVFDSPAKLQCHLIEHSYPDKEYRCPICRALFSCANDIQAHAIEHGMDSRHHKCMNCNQSFFFPAELMNHAKSHPQCHQESKFNCGECKQSFASLFSLSNHMKLHLNKPTVKCSVCPEVFQSVLEMQHHYFRVHSEAEVVEKPKTYDCTKCGKNFPCLSNLQGHMRIHHEGKKYTCGECNKVFALARNLTIHMRSHSGEKPYQCPICDKRFARKENRKVHMQSHSGVRPFMCPHCGKMFSRKFHVQVHMRTHSKSRMTSTHQCEICQDNFTLAKNLRRHLKKVHKIQSSLLPTIVPDNLDDEEEEALMDESMGEGGSGAVEQEVSSSQDVAMVSVEHGQSE</sequence>
<keyword evidence="8" id="KW-0804">Transcription</keyword>
<dbReference type="FunFam" id="3.30.160.60:FF:000630">
    <property type="entry name" value="Zinc finger protein 180"/>
    <property type="match status" value="1"/>
</dbReference>
<dbReference type="InterPro" id="IPR013087">
    <property type="entry name" value="Znf_C2H2_type"/>
</dbReference>
<evidence type="ECO:0000313" key="14">
    <source>
        <dbReference type="Proteomes" id="UP000007110"/>
    </source>
</evidence>
<feature type="domain" description="C2H2-type" evidence="12">
    <location>
        <begin position="546"/>
        <end position="569"/>
    </location>
</feature>
<dbReference type="SUPFAM" id="SSF57667">
    <property type="entry name" value="beta-beta-alpha zinc fingers"/>
    <property type="match status" value="10"/>
</dbReference>
<keyword evidence="9" id="KW-0539">Nucleus</keyword>
<keyword evidence="7" id="KW-0238">DNA-binding</keyword>
<keyword evidence="14" id="KW-1185">Reference proteome</keyword>
<feature type="domain" description="C2H2-type" evidence="12">
    <location>
        <begin position="511"/>
        <end position="539"/>
    </location>
</feature>
<feature type="compositionally biased region" description="Polar residues" evidence="11">
    <location>
        <begin position="687"/>
        <end position="696"/>
    </location>
</feature>
<dbReference type="GO" id="GO:0000978">
    <property type="term" value="F:RNA polymerase II cis-regulatory region sequence-specific DNA binding"/>
    <property type="evidence" value="ECO:0000318"/>
    <property type="project" value="GO_Central"/>
</dbReference>
<dbReference type="RefSeq" id="XP_011678573.2">
    <property type="nucleotide sequence ID" value="XM_011680271.2"/>
</dbReference>
<feature type="domain" description="C2H2-type" evidence="12">
    <location>
        <begin position="759"/>
        <end position="787"/>
    </location>
</feature>
<feature type="domain" description="C2H2-type" evidence="12">
    <location>
        <begin position="1482"/>
        <end position="1509"/>
    </location>
</feature>
<feature type="domain" description="C2H2-type" evidence="12">
    <location>
        <begin position="1398"/>
        <end position="1426"/>
    </location>
</feature>
<feature type="region of interest" description="Disordered" evidence="11">
    <location>
        <begin position="662"/>
        <end position="698"/>
    </location>
</feature>
<feature type="domain" description="C2H2-type" evidence="12">
    <location>
        <begin position="200"/>
        <end position="227"/>
    </location>
</feature>
<dbReference type="OrthoDB" id="10014897at2759"/>
<evidence type="ECO:0000256" key="1">
    <source>
        <dbReference type="ARBA" id="ARBA00004123"/>
    </source>
</evidence>
<evidence type="ECO:0000256" key="10">
    <source>
        <dbReference type="PROSITE-ProRule" id="PRU00042"/>
    </source>
</evidence>
<evidence type="ECO:0000256" key="8">
    <source>
        <dbReference type="ARBA" id="ARBA00023163"/>
    </source>
</evidence>
<accession>A0A7M7HMN5</accession>
<dbReference type="GO" id="GO:0005634">
    <property type="term" value="C:nucleus"/>
    <property type="evidence" value="ECO:0007669"/>
    <property type="project" value="UniProtKB-SubCell"/>
</dbReference>
<protein>
    <recommendedName>
        <fullName evidence="12">C2H2-type domain-containing protein</fullName>
    </recommendedName>
</protein>
<feature type="domain" description="C2H2-type" evidence="12">
    <location>
        <begin position="256"/>
        <end position="278"/>
    </location>
</feature>
<evidence type="ECO:0000256" key="9">
    <source>
        <dbReference type="ARBA" id="ARBA00023242"/>
    </source>
</evidence>
<keyword evidence="2" id="KW-0479">Metal-binding</keyword>
<dbReference type="SMART" id="SM00355">
    <property type="entry name" value="ZnF_C2H2"/>
    <property type="match status" value="34"/>
</dbReference>
<dbReference type="Pfam" id="PF00096">
    <property type="entry name" value="zf-C2H2"/>
    <property type="match status" value="10"/>
</dbReference>
<feature type="domain" description="C2H2-type" evidence="12">
    <location>
        <begin position="1304"/>
        <end position="1326"/>
    </location>
</feature>
<dbReference type="InterPro" id="IPR036236">
    <property type="entry name" value="Znf_C2H2_sf"/>
</dbReference>
<dbReference type="EnsemblMetazoa" id="XM_011680271">
    <property type="protein sequence ID" value="XP_011678573"/>
    <property type="gene ID" value="LOC105445128"/>
</dbReference>
<name>A0A7M7HMN5_STRPU</name>
<feature type="domain" description="C2H2-type" evidence="12">
    <location>
        <begin position="1426"/>
        <end position="1453"/>
    </location>
</feature>
<dbReference type="PANTHER" id="PTHR24376">
    <property type="entry name" value="ZINC FINGER PROTEIN"/>
    <property type="match status" value="1"/>
</dbReference>
<feature type="region of interest" description="Disordered" evidence="11">
    <location>
        <begin position="355"/>
        <end position="400"/>
    </location>
</feature>
<dbReference type="FunFam" id="3.30.160.60:FF:000167">
    <property type="entry name" value="Zinc finger protein 521"/>
    <property type="match status" value="2"/>
</dbReference>
<keyword evidence="5" id="KW-0862">Zinc</keyword>
<feature type="region of interest" description="Disordered" evidence="11">
    <location>
        <begin position="1"/>
        <end position="86"/>
    </location>
</feature>
<evidence type="ECO:0000256" key="6">
    <source>
        <dbReference type="ARBA" id="ARBA00023015"/>
    </source>
</evidence>
<dbReference type="GO" id="GO:0000981">
    <property type="term" value="F:DNA-binding transcription factor activity, RNA polymerase II-specific"/>
    <property type="evidence" value="ECO:0000318"/>
    <property type="project" value="GO_Central"/>
</dbReference>
<feature type="domain" description="C2H2-type" evidence="12">
    <location>
        <begin position="1513"/>
        <end position="1541"/>
    </location>
</feature>
<dbReference type="FunFam" id="3.30.160.60:FF:000634">
    <property type="entry name" value="Zinc finger X-chromosomal protein"/>
    <property type="match status" value="1"/>
</dbReference>